<dbReference type="SUPFAM" id="SSF56672">
    <property type="entry name" value="DNA/RNA polymerases"/>
    <property type="match status" value="1"/>
</dbReference>
<dbReference type="Gene3D" id="3.30.70.270">
    <property type="match status" value="1"/>
</dbReference>
<dbReference type="InterPro" id="IPR043128">
    <property type="entry name" value="Rev_trsase/Diguanyl_cyclase"/>
</dbReference>
<dbReference type="InterPro" id="IPR053134">
    <property type="entry name" value="RNA-dir_DNA_polymerase"/>
</dbReference>
<name>A0AAD4YUV9_PRUDU</name>
<dbReference type="CDD" id="cd01647">
    <property type="entry name" value="RT_LTR"/>
    <property type="match status" value="1"/>
</dbReference>
<dbReference type="Pfam" id="PF00078">
    <property type="entry name" value="RVT_1"/>
    <property type="match status" value="1"/>
</dbReference>
<dbReference type="AlphaFoldDB" id="A0AAD4YUV9"/>
<evidence type="ECO:0000313" key="3">
    <source>
        <dbReference type="Proteomes" id="UP001054821"/>
    </source>
</evidence>
<dbReference type="PANTHER" id="PTHR24559">
    <property type="entry name" value="TRANSPOSON TY3-I GAG-POL POLYPROTEIN"/>
    <property type="match status" value="1"/>
</dbReference>
<reference evidence="2 3" key="1">
    <citation type="journal article" date="2022" name="G3 (Bethesda)">
        <title>Whole-genome sequence and methylome profiling of the almond [Prunus dulcis (Mill.) D.A. Webb] cultivar 'Nonpareil'.</title>
        <authorList>
            <person name="D'Amico-Willman K.M."/>
            <person name="Ouma W.Z."/>
            <person name="Meulia T."/>
            <person name="Sideli G.M."/>
            <person name="Gradziel T.M."/>
            <person name="Fresnedo-Ramirez J."/>
        </authorList>
    </citation>
    <scope>NUCLEOTIDE SEQUENCE [LARGE SCALE GENOMIC DNA]</scope>
    <source>
        <strain evidence="2">Clone GOH B32 T37-40</strain>
    </source>
</reference>
<proteinExistence type="predicted"/>
<protein>
    <recommendedName>
        <fullName evidence="1">Reverse transcriptase domain-containing protein</fullName>
    </recommendedName>
</protein>
<organism evidence="2 3">
    <name type="scientific">Prunus dulcis</name>
    <name type="common">Almond</name>
    <name type="synonym">Amygdalus dulcis</name>
    <dbReference type="NCBI Taxonomy" id="3755"/>
    <lineage>
        <taxon>Eukaryota</taxon>
        <taxon>Viridiplantae</taxon>
        <taxon>Streptophyta</taxon>
        <taxon>Embryophyta</taxon>
        <taxon>Tracheophyta</taxon>
        <taxon>Spermatophyta</taxon>
        <taxon>Magnoliopsida</taxon>
        <taxon>eudicotyledons</taxon>
        <taxon>Gunneridae</taxon>
        <taxon>Pentapetalae</taxon>
        <taxon>rosids</taxon>
        <taxon>fabids</taxon>
        <taxon>Rosales</taxon>
        <taxon>Rosaceae</taxon>
        <taxon>Amygdaloideae</taxon>
        <taxon>Amygdaleae</taxon>
        <taxon>Prunus</taxon>
    </lineage>
</organism>
<dbReference type="Proteomes" id="UP001054821">
    <property type="component" value="Chromosome 6"/>
</dbReference>
<dbReference type="InterPro" id="IPR043502">
    <property type="entry name" value="DNA/RNA_pol_sf"/>
</dbReference>
<sequence>MSQKGCSRYIAHVIDTRDNGLRLEDIPVVQEFPDVFPEDLLGLPPYREIKFIIELAPGTELISQAPYRMAPAKVRGLKTQLQELVDKGFIWLSFSPWGASVLIVKKKDVTMRLCIDSRQLNKITVRNRYPLPHIDELVNRLKDAKVFSKIDLRSGYHQLQVRKEDVPKAAFRVRYGHHEFLVMPCGLMNVPAAFLDPLEQSISALLRSLRDCVYRWHSGVF</sequence>
<evidence type="ECO:0000259" key="1">
    <source>
        <dbReference type="Pfam" id="PF00078"/>
    </source>
</evidence>
<gene>
    <name evidence="2" type="ORF">L3X38_032329</name>
</gene>
<accession>A0AAD4YUV9</accession>
<dbReference type="Gene3D" id="3.10.10.10">
    <property type="entry name" value="HIV Type 1 Reverse Transcriptase, subunit A, domain 1"/>
    <property type="match status" value="1"/>
</dbReference>
<evidence type="ECO:0000313" key="2">
    <source>
        <dbReference type="EMBL" id="KAI5323257.1"/>
    </source>
</evidence>
<comment type="caution">
    <text evidence="2">The sequence shown here is derived from an EMBL/GenBank/DDBJ whole genome shotgun (WGS) entry which is preliminary data.</text>
</comment>
<keyword evidence="3" id="KW-1185">Reference proteome</keyword>
<dbReference type="InterPro" id="IPR000477">
    <property type="entry name" value="RT_dom"/>
</dbReference>
<dbReference type="PANTHER" id="PTHR24559:SF444">
    <property type="entry name" value="REVERSE TRANSCRIPTASE DOMAIN-CONTAINING PROTEIN"/>
    <property type="match status" value="1"/>
</dbReference>
<feature type="domain" description="Reverse transcriptase" evidence="1">
    <location>
        <begin position="104"/>
        <end position="199"/>
    </location>
</feature>
<dbReference type="EMBL" id="JAJFAZ020000006">
    <property type="protein sequence ID" value="KAI5323257.1"/>
    <property type="molecule type" value="Genomic_DNA"/>
</dbReference>